<dbReference type="PROSITE" id="PS51910">
    <property type="entry name" value="GH18_2"/>
    <property type="match status" value="1"/>
</dbReference>
<dbReference type="PANTHER" id="PTHR46066">
    <property type="entry name" value="CHITINASE DOMAIN-CONTAINING PROTEIN 1 FAMILY MEMBER"/>
    <property type="match status" value="1"/>
</dbReference>
<sequence>MQIHVVAQGETVNSIAQTFEIDPNRIIDANEIPEPYQLVVGEALVIPIVGEYYTVKAGDSLYKISRQFGIPMARIAEANGMSLYRPLKVGQRLHIPPGRRRNADIYAYADTHYGRVSKLVEEEARKAAPQLTFLGPSGYAIQRDGTLKPPGLDEFFAIARNNHVAMSMVVINLEHDQFSTELAHVVLHDDALQDRLLTQILKTAEEQNFRDVHFDIERVAPDDREAYNRFLRKAADRIHNAGLLFSTALAPKTSAAQAGEWYTAHDYKVHGEVADFVIIMTYEWGYSGGPPLPVSPINSVRRVLEYAKTEIPAEKIMMGQNLYGYDWTLPFVRGTKAKAISPQGAIALARKQQVAISYDTKAQAPNFNYTDADGKEHKVWFEDARSIQAKFQLVKELGIRGVSYWRLGFPFPQNWLLIESNFRVTKRV</sequence>
<keyword evidence="6" id="KW-1185">Reference proteome</keyword>
<dbReference type="InterPro" id="IPR041704">
    <property type="entry name" value="CFLE_GH18"/>
</dbReference>
<dbReference type="GO" id="GO:0070492">
    <property type="term" value="F:oligosaccharide binding"/>
    <property type="evidence" value="ECO:0007669"/>
    <property type="project" value="TreeGrafter"/>
</dbReference>
<dbReference type="SMART" id="SM00636">
    <property type="entry name" value="Glyco_18"/>
    <property type="match status" value="1"/>
</dbReference>
<dbReference type="Gene3D" id="3.10.50.10">
    <property type="match status" value="1"/>
</dbReference>
<dbReference type="InterPro" id="IPR001223">
    <property type="entry name" value="Glyco_hydro18_cat"/>
</dbReference>
<keyword evidence="2" id="KW-0326">Glycosidase</keyword>
<keyword evidence="1" id="KW-0378">Hydrolase</keyword>
<protein>
    <submittedName>
        <fullName evidence="5">LysM peptidoglycan-binding domain-containing protein</fullName>
    </submittedName>
</protein>
<dbReference type="PROSITE" id="PS51782">
    <property type="entry name" value="LYSM"/>
    <property type="match status" value="2"/>
</dbReference>
<dbReference type="Gene3D" id="3.10.350.10">
    <property type="entry name" value="LysM domain"/>
    <property type="match status" value="2"/>
</dbReference>
<proteinExistence type="predicted"/>
<dbReference type="SMART" id="SM00257">
    <property type="entry name" value="LysM"/>
    <property type="match status" value="2"/>
</dbReference>
<gene>
    <name evidence="5" type="ORF">EDM56_20185</name>
</gene>
<dbReference type="InterPro" id="IPR036779">
    <property type="entry name" value="LysM_dom_sf"/>
</dbReference>
<dbReference type="CDD" id="cd00118">
    <property type="entry name" value="LysM"/>
    <property type="match status" value="2"/>
</dbReference>
<evidence type="ECO:0000313" key="6">
    <source>
        <dbReference type="Proteomes" id="UP000271031"/>
    </source>
</evidence>
<dbReference type="PANTHER" id="PTHR46066:SF2">
    <property type="entry name" value="CHITINASE DOMAIN-CONTAINING PROTEIN 1"/>
    <property type="match status" value="1"/>
</dbReference>
<dbReference type="InterPro" id="IPR029070">
    <property type="entry name" value="Chitinase_insertion_sf"/>
</dbReference>
<dbReference type="SUPFAM" id="SSF54106">
    <property type="entry name" value="LysM domain"/>
    <property type="match status" value="2"/>
</dbReference>
<dbReference type="Pfam" id="PF01476">
    <property type="entry name" value="LysM"/>
    <property type="match status" value="2"/>
</dbReference>
<accession>A0A3M8D9W3</accession>
<dbReference type="InterPro" id="IPR018392">
    <property type="entry name" value="LysM"/>
</dbReference>
<dbReference type="EMBL" id="RHHQ01000017">
    <property type="protein sequence ID" value="RNB84439.1"/>
    <property type="molecule type" value="Genomic_DNA"/>
</dbReference>
<comment type="caution">
    <text evidence="5">The sequence shown here is derived from an EMBL/GenBank/DDBJ whole genome shotgun (WGS) entry which is preliminary data.</text>
</comment>
<organism evidence="5 6">
    <name type="scientific">Brevibacillus fluminis</name>
    <dbReference type="NCBI Taxonomy" id="511487"/>
    <lineage>
        <taxon>Bacteria</taxon>
        <taxon>Bacillati</taxon>
        <taxon>Bacillota</taxon>
        <taxon>Bacilli</taxon>
        <taxon>Bacillales</taxon>
        <taxon>Paenibacillaceae</taxon>
        <taxon>Brevibacillus</taxon>
    </lineage>
</organism>
<reference evidence="5 6" key="1">
    <citation type="submission" date="2018-10" db="EMBL/GenBank/DDBJ databases">
        <title>Phylogenomics of Brevibacillus.</title>
        <authorList>
            <person name="Dunlap C."/>
        </authorList>
    </citation>
    <scope>NUCLEOTIDE SEQUENCE [LARGE SCALE GENOMIC DNA]</scope>
    <source>
        <strain evidence="5 6">JCM 15716</strain>
    </source>
</reference>
<dbReference type="GO" id="GO:0008061">
    <property type="term" value="F:chitin binding"/>
    <property type="evidence" value="ECO:0007669"/>
    <property type="project" value="InterPro"/>
</dbReference>
<dbReference type="GO" id="GO:0012505">
    <property type="term" value="C:endomembrane system"/>
    <property type="evidence" value="ECO:0007669"/>
    <property type="project" value="TreeGrafter"/>
</dbReference>
<dbReference type="CDD" id="cd02874">
    <property type="entry name" value="GH18_CFLE_spore_hydrolase"/>
    <property type="match status" value="1"/>
</dbReference>
<evidence type="ECO:0000256" key="1">
    <source>
        <dbReference type="ARBA" id="ARBA00022801"/>
    </source>
</evidence>
<dbReference type="OrthoDB" id="9769314at2"/>
<dbReference type="GO" id="GO:0016798">
    <property type="term" value="F:hydrolase activity, acting on glycosyl bonds"/>
    <property type="evidence" value="ECO:0007669"/>
    <property type="project" value="UniProtKB-KW"/>
</dbReference>
<name>A0A3M8D9W3_9BACL</name>
<evidence type="ECO:0000256" key="2">
    <source>
        <dbReference type="ARBA" id="ARBA00023295"/>
    </source>
</evidence>
<dbReference type="Pfam" id="PF00704">
    <property type="entry name" value="Glyco_hydro_18"/>
    <property type="match status" value="1"/>
</dbReference>
<feature type="domain" description="GH18" evidence="4">
    <location>
        <begin position="103"/>
        <end position="428"/>
    </location>
</feature>
<dbReference type="Proteomes" id="UP000271031">
    <property type="component" value="Unassembled WGS sequence"/>
</dbReference>
<dbReference type="InterPro" id="IPR017853">
    <property type="entry name" value="GH"/>
</dbReference>
<feature type="domain" description="LysM" evidence="3">
    <location>
        <begin position="51"/>
        <end position="95"/>
    </location>
</feature>
<evidence type="ECO:0000259" key="4">
    <source>
        <dbReference type="PROSITE" id="PS51910"/>
    </source>
</evidence>
<dbReference type="AlphaFoldDB" id="A0A3M8D9W3"/>
<evidence type="ECO:0000313" key="5">
    <source>
        <dbReference type="EMBL" id="RNB84439.1"/>
    </source>
</evidence>
<dbReference type="Gene3D" id="3.20.20.80">
    <property type="entry name" value="Glycosidases"/>
    <property type="match status" value="1"/>
</dbReference>
<dbReference type="InterPro" id="IPR011583">
    <property type="entry name" value="Chitinase_II/V-like_cat"/>
</dbReference>
<evidence type="ECO:0000259" key="3">
    <source>
        <dbReference type="PROSITE" id="PS51782"/>
    </source>
</evidence>
<dbReference type="GO" id="GO:0005975">
    <property type="term" value="P:carbohydrate metabolic process"/>
    <property type="evidence" value="ECO:0007669"/>
    <property type="project" value="InterPro"/>
</dbReference>
<feature type="domain" description="LysM" evidence="3">
    <location>
        <begin position="2"/>
        <end position="46"/>
    </location>
</feature>
<dbReference type="SUPFAM" id="SSF51445">
    <property type="entry name" value="(Trans)glycosidases"/>
    <property type="match status" value="1"/>
</dbReference>
<dbReference type="RefSeq" id="WP_122919722.1">
    <property type="nucleotide sequence ID" value="NZ_RHHQ01000017.1"/>
</dbReference>